<dbReference type="AlphaFoldDB" id="A0A7H0GW53"/>
<reference evidence="2 3" key="1">
    <citation type="submission" date="2020-08" db="EMBL/GenBank/DDBJ databases">
        <title>Genome sequence of Hymenobacter qilianensis JCM 19763T.</title>
        <authorList>
            <person name="Hyun D.-W."/>
            <person name="Bae J.-W."/>
        </authorList>
    </citation>
    <scope>NUCLEOTIDE SEQUENCE [LARGE SCALE GENOMIC DNA]</scope>
    <source>
        <strain evidence="2 3">JCM 19763</strain>
    </source>
</reference>
<dbReference type="Pfam" id="PF13180">
    <property type="entry name" value="PDZ_2"/>
    <property type="match status" value="1"/>
</dbReference>
<proteinExistence type="predicted"/>
<dbReference type="SUPFAM" id="SSF50156">
    <property type="entry name" value="PDZ domain-like"/>
    <property type="match status" value="1"/>
</dbReference>
<accession>A0A7H0GW53</accession>
<dbReference type="RefSeq" id="WP_187732773.1">
    <property type="nucleotide sequence ID" value="NZ_CP060784.1"/>
</dbReference>
<dbReference type="Proteomes" id="UP000516093">
    <property type="component" value="Chromosome"/>
</dbReference>
<evidence type="ECO:0000313" key="3">
    <source>
        <dbReference type="Proteomes" id="UP000516093"/>
    </source>
</evidence>
<name>A0A7H0GW53_9BACT</name>
<dbReference type="KEGG" id="hqi:H9L05_01695"/>
<sequence>MVGSPLYLAGIDREDVLLKLDGKKLKDREALQKLLKKHKPGDVVPVEVRTRAGVRTVQVTLAEVPSVEVVPAPTATPEQLAFRAAWLGSKVK</sequence>
<dbReference type="EMBL" id="CP060784">
    <property type="protein sequence ID" value="QNP52519.1"/>
    <property type="molecule type" value="Genomic_DNA"/>
</dbReference>
<protein>
    <submittedName>
        <fullName evidence="2">PDZ domain-containing protein</fullName>
    </submittedName>
</protein>
<dbReference type="InterPro" id="IPR001478">
    <property type="entry name" value="PDZ"/>
</dbReference>
<evidence type="ECO:0000259" key="1">
    <source>
        <dbReference type="Pfam" id="PF13180"/>
    </source>
</evidence>
<dbReference type="InterPro" id="IPR036034">
    <property type="entry name" value="PDZ_sf"/>
</dbReference>
<organism evidence="2 3">
    <name type="scientific">Hymenobacter qilianensis</name>
    <dbReference type="NCBI Taxonomy" id="1385715"/>
    <lineage>
        <taxon>Bacteria</taxon>
        <taxon>Pseudomonadati</taxon>
        <taxon>Bacteroidota</taxon>
        <taxon>Cytophagia</taxon>
        <taxon>Cytophagales</taxon>
        <taxon>Hymenobacteraceae</taxon>
        <taxon>Hymenobacter</taxon>
    </lineage>
</organism>
<dbReference type="Gene3D" id="2.30.42.10">
    <property type="match status" value="1"/>
</dbReference>
<keyword evidence="3" id="KW-1185">Reference proteome</keyword>
<gene>
    <name evidence="2" type="ORF">H9L05_01695</name>
</gene>
<evidence type="ECO:0000313" key="2">
    <source>
        <dbReference type="EMBL" id="QNP52519.1"/>
    </source>
</evidence>
<feature type="domain" description="PDZ" evidence="1">
    <location>
        <begin position="4"/>
        <end position="61"/>
    </location>
</feature>